<dbReference type="EMBL" id="JAFFTB010000029">
    <property type="protein sequence ID" value="MBM9939790.1"/>
    <property type="molecule type" value="Genomic_DNA"/>
</dbReference>
<accession>A0AAW4GE76</accession>
<reference evidence="4" key="1">
    <citation type="submission" date="2021-01" db="EMBL/GenBank/DDBJ databases">
        <title>Stenotrophomonas maltophilia.</title>
        <authorList>
            <person name="Yu Y."/>
        </authorList>
    </citation>
    <scope>NUCLEOTIDE SEQUENCE [LARGE SCALE GENOMIC DNA]</scope>
    <source>
        <strain evidence="4">As-6</strain>
    </source>
</reference>
<keyword evidence="4" id="KW-1185">Reference proteome</keyword>
<comment type="caution">
    <text evidence="2">The sequence shown here is derived from an EMBL/GenBank/DDBJ whole genome shotgun (WGS) entry which is preliminary data.</text>
</comment>
<sequence>MNEHTVVSDEIDDSVELTDEESQYKFDLTFYGADYPVDGLVKRLKRGDIVVPSFDPVNEGAFDVEAFQRKFVWSKLQCDRFIESLLLGLPVPGIFLVQQSNKTLLVLDGQQRLLTLVAFYSGILNKKEFVLEHVQDQFKGHKYDGLKDDERRIIDDSLIHATVIKKTSEEQDLSSIYSLFERLNSGGTQLSPHEIRVALAPGQLMNLVRDLNADLRWREIFGPVSKKLKDHELILRFLALRYEAGGYKSPMKDFLTSFAQKYSALDQKTGEDFTKSFVGAIGLAHEIAGKKAFKLTNALNAAVFDSVMVGLASRLDKGDPLPDVEALKGAYETLLQDAKYIASVSKATAREDQVAERIGLAVAAFDGV</sequence>
<gene>
    <name evidence="2" type="ORF">JJW18_04595</name>
    <name evidence="3" type="ORF">JJW19_16785</name>
</gene>
<dbReference type="InterPro" id="IPR004919">
    <property type="entry name" value="GmrSD_N"/>
</dbReference>
<dbReference type="EMBL" id="JAFFTA010000004">
    <property type="protein sequence ID" value="MBM9912744.1"/>
    <property type="molecule type" value="Genomic_DNA"/>
</dbReference>
<protein>
    <submittedName>
        <fullName evidence="2">DUF262 domain-containing protein</fullName>
    </submittedName>
</protein>
<reference evidence="2" key="2">
    <citation type="submission" date="2021-01" db="EMBL/GenBank/DDBJ databases">
        <authorList>
            <person name="Yu Y."/>
        </authorList>
    </citation>
    <scope>NUCLEOTIDE SEQUENCE</scope>
    <source>
        <strain evidence="2">As-5</strain>
        <strain evidence="3">As-6</strain>
    </source>
</reference>
<dbReference type="PANTHER" id="PTHR39639">
    <property type="entry name" value="CHROMOSOME 16, WHOLE GENOME SHOTGUN SEQUENCE"/>
    <property type="match status" value="1"/>
</dbReference>
<evidence type="ECO:0000313" key="4">
    <source>
        <dbReference type="Proteomes" id="UP000749453"/>
    </source>
</evidence>
<proteinExistence type="predicted"/>
<evidence type="ECO:0000313" key="5">
    <source>
        <dbReference type="Proteomes" id="UP000784064"/>
    </source>
</evidence>
<dbReference type="PANTHER" id="PTHR39639:SF1">
    <property type="entry name" value="DUF262 DOMAIN-CONTAINING PROTEIN"/>
    <property type="match status" value="1"/>
</dbReference>
<evidence type="ECO:0000313" key="3">
    <source>
        <dbReference type="EMBL" id="MBM9939790.1"/>
    </source>
</evidence>
<dbReference type="Pfam" id="PF03235">
    <property type="entry name" value="GmrSD_N"/>
    <property type="match status" value="1"/>
</dbReference>
<organism evidence="2 5">
    <name type="scientific">Stenotrophomonas lactitubi</name>
    <dbReference type="NCBI Taxonomy" id="2045214"/>
    <lineage>
        <taxon>Bacteria</taxon>
        <taxon>Pseudomonadati</taxon>
        <taxon>Pseudomonadota</taxon>
        <taxon>Gammaproteobacteria</taxon>
        <taxon>Lysobacterales</taxon>
        <taxon>Lysobacteraceae</taxon>
        <taxon>Stenotrophomonas</taxon>
    </lineage>
</organism>
<dbReference type="AlphaFoldDB" id="A0AAW4GE76"/>
<dbReference type="Proteomes" id="UP000784064">
    <property type="component" value="Unassembled WGS sequence"/>
</dbReference>
<dbReference type="Proteomes" id="UP000749453">
    <property type="component" value="Unassembled WGS sequence"/>
</dbReference>
<dbReference type="RefSeq" id="WP_205405088.1">
    <property type="nucleotide sequence ID" value="NZ_JAFFTA010000004.1"/>
</dbReference>
<evidence type="ECO:0000313" key="2">
    <source>
        <dbReference type="EMBL" id="MBM9912744.1"/>
    </source>
</evidence>
<evidence type="ECO:0000259" key="1">
    <source>
        <dbReference type="Pfam" id="PF03235"/>
    </source>
</evidence>
<feature type="domain" description="GmrSD restriction endonucleases N-terminal" evidence="1">
    <location>
        <begin position="59"/>
        <end position="198"/>
    </location>
</feature>
<name>A0AAW4GE76_9GAMM</name>